<dbReference type="CDD" id="cd00586">
    <property type="entry name" value="4HBT"/>
    <property type="match status" value="1"/>
</dbReference>
<dbReference type="EMBL" id="CAEZXV010000057">
    <property type="protein sequence ID" value="CAB4702814.1"/>
    <property type="molecule type" value="Genomic_DNA"/>
</dbReference>
<dbReference type="InterPro" id="IPR029069">
    <property type="entry name" value="HotDog_dom_sf"/>
</dbReference>
<organism evidence="1">
    <name type="scientific">freshwater metagenome</name>
    <dbReference type="NCBI Taxonomy" id="449393"/>
    <lineage>
        <taxon>unclassified sequences</taxon>
        <taxon>metagenomes</taxon>
        <taxon>ecological metagenomes</taxon>
    </lineage>
</organism>
<evidence type="ECO:0000313" key="1">
    <source>
        <dbReference type="EMBL" id="CAB4702814.1"/>
    </source>
</evidence>
<accession>A0A6J6Q3Z9</accession>
<gene>
    <name evidence="1" type="ORF">UFOPK2598_00681</name>
</gene>
<dbReference type="AlphaFoldDB" id="A0A6J6Q3Z9"/>
<dbReference type="Gene3D" id="3.10.129.10">
    <property type="entry name" value="Hotdog Thioesterase"/>
    <property type="match status" value="1"/>
</dbReference>
<protein>
    <submittedName>
        <fullName evidence="1">Unannotated protein</fullName>
    </submittedName>
</protein>
<proteinExistence type="predicted"/>
<name>A0A6J6Q3Z9_9ZZZZ</name>
<reference evidence="1" key="1">
    <citation type="submission" date="2020-05" db="EMBL/GenBank/DDBJ databases">
        <authorList>
            <person name="Chiriac C."/>
            <person name="Salcher M."/>
            <person name="Ghai R."/>
            <person name="Kavagutti S V."/>
        </authorList>
    </citation>
    <scope>NUCLEOTIDE SEQUENCE</scope>
</reference>
<sequence>MAGASIEIKRFLEWAETDAAGHQHYSSAFRWVEECEAALYRSVGLPSTLFGQIPRVKVTMEYKRRIFFGEEITTKLEVIRLGNSSAELAFTAHVAGELAAIGNYVIVHSPSKAVGAQRWPDAWREKLFTE</sequence>
<dbReference type="SUPFAM" id="SSF54637">
    <property type="entry name" value="Thioesterase/thiol ester dehydrase-isomerase"/>
    <property type="match status" value="1"/>
</dbReference>
<dbReference type="Pfam" id="PF13279">
    <property type="entry name" value="4HBT_2"/>
    <property type="match status" value="1"/>
</dbReference>